<dbReference type="Gene3D" id="1.10.150.50">
    <property type="entry name" value="Transcription Factor, Ets-1"/>
    <property type="match status" value="1"/>
</dbReference>
<feature type="compositionally biased region" description="Low complexity" evidence="3">
    <location>
        <begin position="139"/>
        <end position="152"/>
    </location>
</feature>
<feature type="region of interest" description="Disordered" evidence="3">
    <location>
        <begin position="209"/>
        <end position="250"/>
    </location>
</feature>
<name>A0A7S4CHA7_9EUGL</name>
<reference evidence="5" key="1">
    <citation type="submission" date="2021-01" db="EMBL/GenBank/DDBJ databases">
        <authorList>
            <person name="Corre E."/>
            <person name="Pelletier E."/>
            <person name="Niang G."/>
            <person name="Scheremetjew M."/>
            <person name="Finn R."/>
            <person name="Kale V."/>
            <person name="Holt S."/>
            <person name="Cochrane G."/>
            <person name="Meng A."/>
            <person name="Brown T."/>
            <person name="Cohen L."/>
        </authorList>
    </citation>
    <scope>NUCLEOTIDE SEQUENCE</scope>
    <source>
        <strain evidence="5">CCMP1594</strain>
    </source>
</reference>
<feature type="domain" description="SAM" evidence="4">
    <location>
        <begin position="11"/>
        <end position="75"/>
    </location>
</feature>
<evidence type="ECO:0000256" key="2">
    <source>
        <dbReference type="ARBA" id="ARBA00023043"/>
    </source>
</evidence>
<dbReference type="PANTHER" id="PTHR24174:SF16">
    <property type="entry name" value="CASKIN-2"/>
    <property type="match status" value="1"/>
</dbReference>
<dbReference type="SMART" id="SM00454">
    <property type="entry name" value="SAM"/>
    <property type="match status" value="1"/>
</dbReference>
<dbReference type="InterPro" id="IPR013761">
    <property type="entry name" value="SAM/pointed_sf"/>
</dbReference>
<dbReference type="SUPFAM" id="SSF47769">
    <property type="entry name" value="SAM/Pointed domain"/>
    <property type="match status" value="1"/>
</dbReference>
<feature type="region of interest" description="Disordered" evidence="3">
    <location>
        <begin position="80"/>
        <end position="191"/>
    </location>
</feature>
<evidence type="ECO:0000256" key="1">
    <source>
        <dbReference type="ARBA" id="ARBA00022737"/>
    </source>
</evidence>
<accession>A0A7S4CHA7</accession>
<feature type="region of interest" description="Disordered" evidence="3">
    <location>
        <begin position="351"/>
        <end position="373"/>
    </location>
</feature>
<keyword evidence="2" id="KW-0040">ANK repeat</keyword>
<dbReference type="AlphaFoldDB" id="A0A7S4CHA7"/>
<evidence type="ECO:0000313" key="5">
    <source>
        <dbReference type="EMBL" id="CAE0797124.1"/>
    </source>
</evidence>
<feature type="compositionally biased region" description="Basic and acidic residues" evidence="3">
    <location>
        <begin position="95"/>
        <end position="109"/>
    </location>
</feature>
<dbReference type="Pfam" id="PF00536">
    <property type="entry name" value="SAM_1"/>
    <property type="match status" value="1"/>
</dbReference>
<evidence type="ECO:0000259" key="4">
    <source>
        <dbReference type="PROSITE" id="PS50105"/>
    </source>
</evidence>
<dbReference type="InterPro" id="IPR033635">
    <property type="entry name" value="ANKS1/Caskin"/>
</dbReference>
<sequence>MAVGDDLDEHIQQDRLKSWLRSAGLAKYFDTLVDNEFDSLRAVSQISAADLVDLGITKIGARRKFLSSVKTLKGEITEISWDDPYPRPGIGPQPDQHDNSLAHAKDKSAHYAVTRATTSLGLRETNEPALEPEKPAGPRPASAASSRRPSSGIRTKSQPGSRPTSGSRSRFPPVGHTQPDEDTTNRGLAWEDKDDDLVKVLEDMHIPVHKTGSQRRKSAKASNIVTPASKAPGTVAPAAADPADSHLPPTSKAATAVAPAVTIAAENHLPPTQQFVTHTETSMLHDEFMETREGFLKKLEAENEDLEYIVTTADQLLQEEHEEQLMTIRATKAAMRKRIDLTMAGVIKTIASHPKAQSKPKSVRDKRKTSEEVANSVLPLEKMPVARPKRRPKMILAKADWGKMLDEQQEQLLEVDRSDKAYTNGINMWLTIPEIDNLSTDHPMTAVMDLTETRLKRKLKFLIGMSEHDEPMPERLPEPDAYEL</sequence>
<keyword evidence="1" id="KW-0677">Repeat</keyword>
<organism evidence="5">
    <name type="scientific">Eutreptiella gymnastica</name>
    <dbReference type="NCBI Taxonomy" id="73025"/>
    <lineage>
        <taxon>Eukaryota</taxon>
        <taxon>Discoba</taxon>
        <taxon>Euglenozoa</taxon>
        <taxon>Euglenida</taxon>
        <taxon>Spirocuta</taxon>
        <taxon>Euglenophyceae</taxon>
        <taxon>Eutreptiales</taxon>
        <taxon>Eutreptiaceae</taxon>
        <taxon>Eutreptiella</taxon>
    </lineage>
</organism>
<dbReference type="PROSITE" id="PS50105">
    <property type="entry name" value="SAM_DOMAIN"/>
    <property type="match status" value="1"/>
</dbReference>
<gene>
    <name evidence="5" type="ORF">EGYM00163_LOCUS8244</name>
</gene>
<dbReference type="InterPro" id="IPR001660">
    <property type="entry name" value="SAM"/>
</dbReference>
<feature type="compositionally biased region" description="Low complexity" evidence="3">
    <location>
        <begin position="159"/>
        <end position="173"/>
    </location>
</feature>
<dbReference type="EMBL" id="HBJA01025368">
    <property type="protein sequence ID" value="CAE0797124.1"/>
    <property type="molecule type" value="Transcribed_RNA"/>
</dbReference>
<proteinExistence type="predicted"/>
<dbReference type="PANTHER" id="PTHR24174">
    <property type="entry name" value="ANKYRIN REPEAT AND STERILE ALPHA MOTIF DOMAIN-CONTAINING PROTEIN 1"/>
    <property type="match status" value="1"/>
</dbReference>
<evidence type="ECO:0000256" key="3">
    <source>
        <dbReference type="SAM" id="MobiDB-lite"/>
    </source>
</evidence>
<protein>
    <recommendedName>
        <fullName evidence="4">SAM domain-containing protein</fullName>
    </recommendedName>
</protein>
<dbReference type="CDD" id="cd09487">
    <property type="entry name" value="SAM_superfamily"/>
    <property type="match status" value="1"/>
</dbReference>